<protein>
    <submittedName>
        <fullName evidence="1">Uncharacterized protein</fullName>
    </submittedName>
</protein>
<keyword evidence="2" id="KW-1185">Reference proteome</keyword>
<gene>
    <name evidence="1" type="ORF">M9H77_33374</name>
</gene>
<proteinExistence type="predicted"/>
<dbReference type="EMBL" id="CM044708">
    <property type="protein sequence ID" value="KAI5647369.1"/>
    <property type="molecule type" value="Genomic_DNA"/>
</dbReference>
<reference evidence="2" key="1">
    <citation type="journal article" date="2023" name="Nat. Plants">
        <title>Single-cell RNA sequencing provides a high-resolution roadmap for understanding the multicellular compartmentation of specialized metabolism.</title>
        <authorList>
            <person name="Sun S."/>
            <person name="Shen X."/>
            <person name="Li Y."/>
            <person name="Li Y."/>
            <person name="Wang S."/>
            <person name="Li R."/>
            <person name="Zhang H."/>
            <person name="Shen G."/>
            <person name="Guo B."/>
            <person name="Wei J."/>
            <person name="Xu J."/>
            <person name="St-Pierre B."/>
            <person name="Chen S."/>
            <person name="Sun C."/>
        </authorList>
    </citation>
    <scope>NUCLEOTIDE SEQUENCE [LARGE SCALE GENOMIC DNA]</scope>
</reference>
<evidence type="ECO:0000313" key="1">
    <source>
        <dbReference type="EMBL" id="KAI5647369.1"/>
    </source>
</evidence>
<accession>A0ACB9ZJW8</accession>
<organism evidence="1 2">
    <name type="scientific">Catharanthus roseus</name>
    <name type="common">Madagascar periwinkle</name>
    <name type="synonym">Vinca rosea</name>
    <dbReference type="NCBI Taxonomy" id="4058"/>
    <lineage>
        <taxon>Eukaryota</taxon>
        <taxon>Viridiplantae</taxon>
        <taxon>Streptophyta</taxon>
        <taxon>Embryophyta</taxon>
        <taxon>Tracheophyta</taxon>
        <taxon>Spermatophyta</taxon>
        <taxon>Magnoliopsida</taxon>
        <taxon>eudicotyledons</taxon>
        <taxon>Gunneridae</taxon>
        <taxon>Pentapetalae</taxon>
        <taxon>asterids</taxon>
        <taxon>lamiids</taxon>
        <taxon>Gentianales</taxon>
        <taxon>Apocynaceae</taxon>
        <taxon>Rauvolfioideae</taxon>
        <taxon>Vinceae</taxon>
        <taxon>Catharanthinae</taxon>
        <taxon>Catharanthus</taxon>
    </lineage>
</organism>
<comment type="caution">
    <text evidence="1">The sequence shown here is derived from an EMBL/GenBank/DDBJ whole genome shotgun (WGS) entry which is preliminary data.</text>
</comment>
<evidence type="ECO:0000313" key="2">
    <source>
        <dbReference type="Proteomes" id="UP001060085"/>
    </source>
</evidence>
<sequence length="280" mass="30776">MAGLFGGRDPFDDPFFTRPSGNLFGSSMSGSAAAHDPTRAHRSRGPVIQELDSDSEQLLRENVEAIGEGKSNDKYQENAWANRNPHVEHPDDQSEDHNKHRSTDKSSRTDNSKVGGKKGQTSSVSFQRVTYGGISGPYYSASTTRRTGSDGMVLEENRQADSTTGQATHRISRGIHDKGHSVTRKLDSDGKVDTTQTLHNLDEDELSRFEQTWKGNADVSLPRWDDGFNFRSNLGSSGALPFLGNLHRQIVPRTGNDPQAQSQARSTGGRTKKVVRIPIE</sequence>
<name>A0ACB9ZJW8_CATRO</name>
<dbReference type="Proteomes" id="UP001060085">
    <property type="component" value="Linkage Group LG08"/>
</dbReference>